<organism evidence="2 3">
    <name type="scientific">Phytohabitans suffuscus</name>
    <dbReference type="NCBI Taxonomy" id="624315"/>
    <lineage>
        <taxon>Bacteria</taxon>
        <taxon>Bacillati</taxon>
        <taxon>Actinomycetota</taxon>
        <taxon>Actinomycetes</taxon>
        <taxon>Micromonosporales</taxon>
        <taxon>Micromonosporaceae</taxon>
    </lineage>
</organism>
<name>A0A6F8YNQ9_9ACTN</name>
<evidence type="ECO:0000259" key="1">
    <source>
        <dbReference type="Pfam" id="PF19054"/>
    </source>
</evidence>
<dbReference type="InterPro" id="IPR043917">
    <property type="entry name" value="DUF5753"/>
</dbReference>
<feature type="domain" description="DUF5753" evidence="1">
    <location>
        <begin position="44"/>
        <end position="222"/>
    </location>
</feature>
<reference evidence="2 3" key="1">
    <citation type="submission" date="2020-03" db="EMBL/GenBank/DDBJ databases">
        <title>Whole genome shotgun sequence of Phytohabitans suffuscus NBRC 105367.</title>
        <authorList>
            <person name="Komaki H."/>
            <person name="Tamura T."/>
        </authorList>
    </citation>
    <scope>NUCLEOTIDE SEQUENCE [LARGE SCALE GENOMIC DNA]</scope>
    <source>
        <strain evidence="2 3">NBRC 105367</strain>
    </source>
</reference>
<gene>
    <name evidence="2" type="ORF">Psuf_050370</name>
</gene>
<dbReference type="EMBL" id="AP022871">
    <property type="protein sequence ID" value="BCB87724.1"/>
    <property type="molecule type" value="Genomic_DNA"/>
</dbReference>
<protein>
    <recommendedName>
        <fullName evidence="1">DUF5753 domain-containing protein</fullName>
    </recommendedName>
</protein>
<sequence length="229" mass="25724">MLDLYRVFEQAERDHLLRLARDAFRLPRWEGNFDGPDLDTSMLDYLWLESVAERVRCYSATLIPELVRTPAYVESVVRREFESAASDAQMAWWVQTYHDRQTFNGGPPIEVRAVVAESVLRRSVDGAGRTLPEQLEYLAKTADARRTQVRVLPAAARYVPGSDGSFTLFDLPAPYPRLAACTSHAHGLAVHDERTAEQYAHVFDRLCAAALDPTESASLISRLATDPTT</sequence>
<dbReference type="Proteomes" id="UP000503011">
    <property type="component" value="Chromosome"/>
</dbReference>
<dbReference type="Pfam" id="PF19054">
    <property type="entry name" value="DUF5753"/>
    <property type="match status" value="1"/>
</dbReference>
<keyword evidence="3" id="KW-1185">Reference proteome</keyword>
<accession>A0A6F8YNQ9</accession>
<reference evidence="2 3" key="2">
    <citation type="submission" date="2020-03" db="EMBL/GenBank/DDBJ databases">
        <authorList>
            <person name="Ichikawa N."/>
            <person name="Kimura A."/>
            <person name="Kitahashi Y."/>
            <person name="Uohara A."/>
        </authorList>
    </citation>
    <scope>NUCLEOTIDE SEQUENCE [LARGE SCALE GENOMIC DNA]</scope>
    <source>
        <strain evidence="2 3">NBRC 105367</strain>
    </source>
</reference>
<evidence type="ECO:0000313" key="2">
    <source>
        <dbReference type="EMBL" id="BCB87724.1"/>
    </source>
</evidence>
<dbReference type="AlphaFoldDB" id="A0A6F8YNQ9"/>
<proteinExistence type="predicted"/>
<evidence type="ECO:0000313" key="3">
    <source>
        <dbReference type="Proteomes" id="UP000503011"/>
    </source>
</evidence>
<dbReference type="KEGG" id="psuu:Psuf_050370"/>